<reference evidence="1 2" key="1">
    <citation type="submission" date="2018-11" db="EMBL/GenBank/DDBJ databases">
        <title>Genome assembly of Steccherinum ochraceum LE-BIN_3174, the white-rot fungus of the Steccherinaceae family (The Residual Polyporoid clade, Polyporales, Basidiomycota).</title>
        <authorList>
            <person name="Fedorova T.V."/>
            <person name="Glazunova O.A."/>
            <person name="Landesman E.O."/>
            <person name="Moiseenko K.V."/>
            <person name="Psurtseva N.V."/>
            <person name="Savinova O.S."/>
            <person name="Shakhova N.V."/>
            <person name="Tyazhelova T.V."/>
            <person name="Vasina D.V."/>
        </authorList>
    </citation>
    <scope>NUCLEOTIDE SEQUENCE [LARGE SCALE GENOMIC DNA]</scope>
    <source>
        <strain evidence="1 2">LE-BIN_3174</strain>
    </source>
</reference>
<keyword evidence="2" id="KW-1185">Reference proteome</keyword>
<comment type="caution">
    <text evidence="1">The sequence shown here is derived from an EMBL/GenBank/DDBJ whole genome shotgun (WGS) entry which is preliminary data.</text>
</comment>
<evidence type="ECO:0000313" key="1">
    <source>
        <dbReference type="EMBL" id="TCD63722.1"/>
    </source>
</evidence>
<organism evidence="1 2">
    <name type="scientific">Steccherinum ochraceum</name>
    <dbReference type="NCBI Taxonomy" id="92696"/>
    <lineage>
        <taxon>Eukaryota</taxon>
        <taxon>Fungi</taxon>
        <taxon>Dikarya</taxon>
        <taxon>Basidiomycota</taxon>
        <taxon>Agaricomycotina</taxon>
        <taxon>Agaricomycetes</taxon>
        <taxon>Polyporales</taxon>
        <taxon>Steccherinaceae</taxon>
        <taxon>Steccherinum</taxon>
    </lineage>
</organism>
<protein>
    <submittedName>
        <fullName evidence="1">Uncharacterized protein</fullName>
    </submittedName>
</protein>
<proteinExistence type="predicted"/>
<sequence length="141" mass="15835">MMDIQHLNTQAAVASLSETMRTRLAPFLANNEVTIAEKRRVLGTYLERLNTLYEAAEQAAQADNRRTIWDQIIGRLAQIRGALAIYRTYTNIEVSIIISHIYALQLMRLATPPLQAFGRASRSTLELAVSLADIVNRLNIP</sequence>
<dbReference type="AlphaFoldDB" id="A0A4R0R8C5"/>
<name>A0A4R0R8C5_9APHY</name>
<dbReference type="EMBL" id="RWJN01000279">
    <property type="protein sequence ID" value="TCD63722.1"/>
    <property type="molecule type" value="Genomic_DNA"/>
</dbReference>
<evidence type="ECO:0000313" key="2">
    <source>
        <dbReference type="Proteomes" id="UP000292702"/>
    </source>
</evidence>
<gene>
    <name evidence="1" type="ORF">EIP91_005007</name>
</gene>
<accession>A0A4R0R8C5</accession>
<dbReference type="Proteomes" id="UP000292702">
    <property type="component" value="Unassembled WGS sequence"/>
</dbReference>